<keyword evidence="2" id="KW-0813">Transport</keyword>
<protein>
    <submittedName>
        <fullName evidence="10">MFS transporter</fullName>
    </submittedName>
</protein>
<dbReference type="CDD" id="cd06173">
    <property type="entry name" value="MFS_MefA_like"/>
    <property type="match status" value="1"/>
</dbReference>
<evidence type="ECO:0000259" key="9">
    <source>
        <dbReference type="PROSITE" id="PS50850"/>
    </source>
</evidence>
<feature type="transmembrane region" description="Helical" evidence="8">
    <location>
        <begin position="353"/>
        <end position="377"/>
    </location>
</feature>
<evidence type="ECO:0000256" key="5">
    <source>
        <dbReference type="ARBA" id="ARBA00022989"/>
    </source>
</evidence>
<evidence type="ECO:0000313" key="11">
    <source>
        <dbReference type="Proteomes" id="UP001501599"/>
    </source>
</evidence>
<dbReference type="InterPro" id="IPR010290">
    <property type="entry name" value="TM_effector"/>
</dbReference>
<dbReference type="Proteomes" id="UP001501599">
    <property type="component" value="Unassembled WGS sequence"/>
</dbReference>
<dbReference type="EMBL" id="BAAAQT010000001">
    <property type="protein sequence ID" value="GAA2170435.1"/>
    <property type="molecule type" value="Genomic_DNA"/>
</dbReference>
<evidence type="ECO:0000313" key="10">
    <source>
        <dbReference type="EMBL" id="GAA2170435.1"/>
    </source>
</evidence>
<feature type="domain" description="Major facilitator superfamily (MFS) profile" evidence="9">
    <location>
        <begin position="241"/>
        <end position="489"/>
    </location>
</feature>
<sequence>MTMDSGGDPTTGRVPIVPPVGADAAAAADQQAGIGASADATAQPGPIQPEPRRKRFVDLEPLRASPAFARLWTANAISGIGSMVTVVAVGLQIYDITESTLAVSLVGPIGLLPMIVAGLWGGMLADAFDRKRVLLVSATIGWLSVLGIVAASAYDAWALDAGQRVEVWPFYVLATVNAVAATVSGATRSAITPRIVPAHLISRAAALNGIAVGSMVTIGPALAGVLAATVGLPLTFAVDAVLFSVAFVGILGLPAMPPIGQVAKPGLQSLRDGMRFLRGAPNIRMSFVVDIIAMLFGRANVLFPAVGALVIGGGPITVGVLTAAGAVGTLVASILSGPVAQVHRHGLAVQRAIMVYGTAAALLGLVLLGTTLVGVPVTDQLDGVAWPALVLACLAMAGMGASDEISAIFRSTMLLQAAPDEMRGRLQGVFTIVVAGGPRLGDLYAGLTASLLALWFPPLLGGLLIVALVVLVTRMQGTFLEYDARTPTP</sequence>
<evidence type="ECO:0000256" key="4">
    <source>
        <dbReference type="ARBA" id="ARBA00022692"/>
    </source>
</evidence>
<name>A0ABN3AIJ1_9MICO</name>
<comment type="subcellular location">
    <subcellularLocation>
        <location evidence="1">Cell inner membrane</location>
        <topology evidence="1">Multi-pass membrane protein</topology>
    </subcellularLocation>
</comment>
<dbReference type="SUPFAM" id="SSF103473">
    <property type="entry name" value="MFS general substrate transporter"/>
    <property type="match status" value="1"/>
</dbReference>
<dbReference type="PROSITE" id="PS50850">
    <property type="entry name" value="MFS"/>
    <property type="match status" value="1"/>
</dbReference>
<dbReference type="Gene3D" id="1.20.1250.20">
    <property type="entry name" value="MFS general substrate transporter like domains"/>
    <property type="match status" value="1"/>
</dbReference>
<evidence type="ECO:0000256" key="7">
    <source>
        <dbReference type="SAM" id="MobiDB-lite"/>
    </source>
</evidence>
<evidence type="ECO:0000256" key="2">
    <source>
        <dbReference type="ARBA" id="ARBA00022448"/>
    </source>
</evidence>
<dbReference type="InterPro" id="IPR036259">
    <property type="entry name" value="MFS_trans_sf"/>
</dbReference>
<feature type="transmembrane region" description="Helical" evidence="8">
    <location>
        <begin position="71"/>
        <end position="94"/>
    </location>
</feature>
<feature type="transmembrane region" description="Helical" evidence="8">
    <location>
        <begin position="234"/>
        <end position="255"/>
    </location>
</feature>
<dbReference type="RefSeq" id="WP_344339203.1">
    <property type="nucleotide sequence ID" value="NZ_BAAAQT010000001.1"/>
</dbReference>
<dbReference type="Pfam" id="PF05977">
    <property type="entry name" value="MFS_3"/>
    <property type="match status" value="1"/>
</dbReference>
<gene>
    <name evidence="10" type="ORF">GCM10009846_00850</name>
</gene>
<feature type="transmembrane region" description="Helical" evidence="8">
    <location>
        <begin position="302"/>
        <end position="332"/>
    </location>
</feature>
<feature type="transmembrane region" description="Helical" evidence="8">
    <location>
        <begin position="133"/>
        <end position="156"/>
    </location>
</feature>
<feature type="transmembrane region" description="Helical" evidence="8">
    <location>
        <begin position="383"/>
        <end position="401"/>
    </location>
</feature>
<organism evidence="10 11">
    <name type="scientific">Agrococcus versicolor</name>
    <dbReference type="NCBI Taxonomy" id="501482"/>
    <lineage>
        <taxon>Bacteria</taxon>
        <taxon>Bacillati</taxon>
        <taxon>Actinomycetota</taxon>
        <taxon>Actinomycetes</taxon>
        <taxon>Micrococcales</taxon>
        <taxon>Microbacteriaceae</taxon>
        <taxon>Agrococcus</taxon>
    </lineage>
</organism>
<keyword evidence="4 8" id="KW-0812">Transmembrane</keyword>
<evidence type="ECO:0000256" key="1">
    <source>
        <dbReference type="ARBA" id="ARBA00004429"/>
    </source>
</evidence>
<feature type="transmembrane region" description="Helical" evidence="8">
    <location>
        <begin position="100"/>
        <end position="121"/>
    </location>
</feature>
<keyword evidence="3" id="KW-1003">Cell membrane</keyword>
<feature type="transmembrane region" description="Helical" evidence="8">
    <location>
        <begin position="276"/>
        <end position="296"/>
    </location>
</feature>
<accession>A0ABN3AIJ1</accession>
<reference evidence="10 11" key="1">
    <citation type="journal article" date="2019" name="Int. J. Syst. Evol. Microbiol.">
        <title>The Global Catalogue of Microorganisms (GCM) 10K type strain sequencing project: providing services to taxonomists for standard genome sequencing and annotation.</title>
        <authorList>
            <consortium name="The Broad Institute Genomics Platform"/>
            <consortium name="The Broad Institute Genome Sequencing Center for Infectious Disease"/>
            <person name="Wu L."/>
            <person name="Ma J."/>
        </authorList>
    </citation>
    <scope>NUCLEOTIDE SEQUENCE [LARGE SCALE GENOMIC DNA]</scope>
    <source>
        <strain evidence="10 11">JCM 16026</strain>
    </source>
</reference>
<feature type="transmembrane region" description="Helical" evidence="8">
    <location>
        <begin position="452"/>
        <end position="472"/>
    </location>
</feature>
<keyword evidence="6 8" id="KW-0472">Membrane</keyword>
<feature type="transmembrane region" description="Helical" evidence="8">
    <location>
        <begin position="168"/>
        <end position="186"/>
    </location>
</feature>
<dbReference type="PANTHER" id="PTHR23513">
    <property type="entry name" value="INTEGRAL MEMBRANE EFFLUX PROTEIN-RELATED"/>
    <property type="match status" value="1"/>
</dbReference>
<feature type="transmembrane region" description="Helical" evidence="8">
    <location>
        <begin position="206"/>
        <end position="228"/>
    </location>
</feature>
<evidence type="ECO:0000256" key="3">
    <source>
        <dbReference type="ARBA" id="ARBA00022475"/>
    </source>
</evidence>
<comment type="caution">
    <text evidence="10">The sequence shown here is derived from an EMBL/GenBank/DDBJ whole genome shotgun (WGS) entry which is preliminary data.</text>
</comment>
<evidence type="ECO:0000256" key="8">
    <source>
        <dbReference type="SAM" id="Phobius"/>
    </source>
</evidence>
<feature type="region of interest" description="Disordered" evidence="7">
    <location>
        <begin position="1"/>
        <end position="54"/>
    </location>
</feature>
<evidence type="ECO:0000256" key="6">
    <source>
        <dbReference type="ARBA" id="ARBA00023136"/>
    </source>
</evidence>
<dbReference type="PANTHER" id="PTHR23513:SF9">
    <property type="entry name" value="ENTEROBACTIN EXPORTER ENTS"/>
    <property type="match status" value="1"/>
</dbReference>
<keyword evidence="5 8" id="KW-1133">Transmembrane helix</keyword>
<keyword evidence="11" id="KW-1185">Reference proteome</keyword>
<feature type="compositionally biased region" description="Low complexity" evidence="7">
    <location>
        <begin position="19"/>
        <end position="40"/>
    </location>
</feature>
<proteinExistence type="predicted"/>
<dbReference type="InterPro" id="IPR020846">
    <property type="entry name" value="MFS_dom"/>
</dbReference>